<keyword evidence="1" id="KW-0732">Signal</keyword>
<protein>
    <submittedName>
        <fullName evidence="2">Uncharacterized protein</fullName>
    </submittedName>
</protein>
<proteinExistence type="predicted"/>
<comment type="caution">
    <text evidence="2">The sequence shown here is derived from an EMBL/GenBank/DDBJ whole genome shotgun (WGS) entry which is preliminary data.</text>
</comment>
<sequence>MVRLCFAAALLSIAMKLESSARAAIGKRGNENETIVIEIPKKGVNNSAIDNQINVLAEAIVDNKKKAAEAEEKGQPGLARNIDKLNEGPLVTQLGQLVELKREMNGTRLIRTTKGKT</sequence>
<evidence type="ECO:0000313" key="3">
    <source>
        <dbReference type="Proteomes" id="UP000226431"/>
    </source>
</evidence>
<keyword evidence="3" id="KW-1185">Reference proteome</keyword>
<evidence type="ECO:0000256" key="1">
    <source>
        <dbReference type="SAM" id="SignalP"/>
    </source>
</evidence>
<accession>A0A2C5Z630</accession>
<name>A0A2C5Z630_9HYPO</name>
<evidence type="ECO:0000313" key="2">
    <source>
        <dbReference type="EMBL" id="PHH74641.1"/>
    </source>
</evidence>
<gene>
    <name evidence="2" type="ORF">CDD80_2946</name>
</gene>
<organism evidence="2 3">
    <name type="scientific">Ophiocordyceps camponoti-rufipedis</name>
    <dbReference type="NCBI Taxonomy" id="2004952"/>
    <lineage>
        <taxon>Eukaryota</taxon>
        <taxon>Fungi</taxon>
        <taxon>Dikarya</taxon>
        <taxon>Ascomycota</taxon>
        <taxon>Pezizomycotina</taxon>
        <taxon>Sordariomycetes</taxon>
        <taxon>Hypocreomycetidae</taxon>
        <taxon>Hypocreales</taxon>
        <taxon>Ophiocordycipitaceae</taxon>
        <taxon>Ophiocordyceps</taxon>
    </lineage>
</organism>
<dbReference type="AlphaFoldDB" id="A0A2C5Z630"/>
<dbReference type="OrthoDB" id="10596510at2759"/>
<reference evidence="2 3" key="1">
    <citation type="submission" date="2017-06" db="EMBL/GenBank/DDBJ databases">
        <title>Ant-infecting Ophiocordyceps genomes reveal a high diversity of potential behavioral manipulation genes and a possible major role for enterotoxins.</title>
        <authorList>
            <person name="De Bekker C."/>
            <person name="Evans H.C."/>
            <person name="Brachmann A."/>
            <person name="Hughes D.P."/>
        </authorList>
    </citation>
    <scope>NUCLEOTIDE SEQUENCE [LARGE SCALE GENOMIC DNA]</scope>
    <source>
        <strain evidence="2 3">Map16</strain>
    </source>
</reference>
<feature type="signal peptide" evidence="1">
    <location>
        <begin position="1"/>
        <end position="23"/>
    </location>
</feature>
<feature type="chain" id="PRO_5012541682" evidence="1">
    <location>
        <begin position="24"/>
        <end position="117"/>
    </location>
</feature>
<dbReference type="EMBL" id="NJES01000261">
    <property type="protein sequence ID" value="PHH74641.1"/>
    <property type="molecule type" value="Genomic_DNA"/>
</dbReference>
<dbReference type="Proteomes" id="UP000226431">
    <property type="component" value="Unassembled WGS sequence"/>
</dbReference>